<dbReference type="CDD" id="cd03507">
    <property type="entry name" value="Delta12-FADS-like"/>
    <property type="match status" value="1"/>
</dbReference>
<evidence type="ECO:0000256" key="2">
    <source>
        <dbReference type="ARBA" id="ARBA00008749"/>
    </source>
</evidence>
<feature type="transmembrane region" description="Helical" evidence="4">
    <location>
        <begin position="77"/>
        <end position="95"/>
    </location>
</feature>
<reference evidence="6 7" key="1">
    <citation type="journal article" date="2003" name="Nature">
        <title>The genome of a motile marine Synechococcus.</title>
        <authorList>
            <person name="Palenik B."/>
            <person name="Brahamsha B."/>
            <person name="Larimer F."/>
            <person name="Land M."/>
            <person name="Hauser L."/>
            <person name="Chain P."/>
            <person name="Lamerdin J."/>
            <person name="Regala W."/>
            <person name="Allen E.A."/>
            <person name="McCarren J."/>
            <person name="Paulsen I."/>
            <person name="Dufresne A."/>
            <person name="Partensky F."/>
            <person name="Webb E."/>
            <person name="Waterbury J."/>
        </authorList>
    </citation>
    <scope>NUCLEOTIDE SEQUENCE [LARGE SCALE GENOMIC DNA]</scope>
    <source>
        <strain evidence="6 7">WH8102</strain>
    </source>
</reference>
<evidence type="ECO:0000313" key="7">
    <source>
        <dbReference type="Proteomes" id="UP000001422"/>
    </source>
</evidence>
<organism evidence="6 7">
    <name type="scientific">Parasynechococcus marenigrum (strain WH8102)</name>
    <dbReference type="NCBI Taxonomy" id="84588"/>
    <lineage>
        <taxon>Bacteria</taxon>
        <taxon>Bacillati</taxon>
        <taxon>Cyanobacteriota</taxon>
        <taxon>Cyanophyceae</taxon>
        <taxon>Synechococcales</taxon>
        <taxon>Prochlorococcaceae</taxon>
        <taxon>Parasynechococcus</taxon>
        <taxon>Parasynechococcus marenigrum</taxon>
    </lineage>
</organism>
<dbReference type="eggNOG" id="COG3239">
    <property type="taxonomic scope" value="Bacteria"/>
</dbReference>
<dbReference type="HOGENOM" id="CLU_033094_0_0_3"/>
<keyword evidence="4" id="KW-1133">Transmembrane helix</keyword>
<feature type="domain" description="Fatty acid desaturase" evidence="5">
    <location>
        <begin position="76"/>
        <end position="351"/>
    </location>
</feature>
<dbReference type="Proteomes" id="UP000001422">
    <property type="component" value="Chromosome"/>
</dbReference>
<dbReference type="PANTHER" id="PTHR32100">
    <property type="entry name" value="OMEGA-6 FATTY ACID DESATURASE, CHLOROPLASTIC"/>
    <property type="match status" value="1"/>
</dbReference>
<evidence type="ECO:0000256" key="4">
    <source>
        <dbReference type="SAM" id="Phobius"/>
    </source>
</evidence>
<dbReference type="KEGG" id="syw:SYNW0696"/>
<dbReference type="STRING" id="84588.SYNW0696"/>
<evidence type="ECO:0000256" key="1">
    <source>
        <dbReference type="ARBA" id="ARBA00001954"/>
    </source>
</evidence>
<accession>Q7U8C5</accession>
<keyword evidence="4" id="KW-0812">Transmembrane</keyword>
<keyword evidence="3" id="KW-0408">Iron</keyword>
<keyword evidence="4" id="KW-0472">Membrane</keyword>
<evidence type="ECO:0000313" key="6">
    <source>
        <dbReference type="EMBL" id="CAE07211.1"/>
    </source>
</evidence>
<dbReference type="InterPro" id="IPR005804">
    <property type="entry name" value="FA_desaturase_dom"/>
</dbReference>
<dbReference type="EMBL" id="BX569690">
    <property type="protein sequence ID" value="CAE07211.1"/>
    <property type="molecule type" value="Genomic_DNA"/>
</dbReference>
<keyword evidence="6" id="KW-0560">Oxidoreductase</keyword>
<feature type="transmembrane region" description="Helical" evidence="4">
    <location>
        <begin position="255"/>
        <end position="276"/>
    </location>
</feature>
<proteinExistence type="inferred from homology"/>
<dbReference type="InterPro" id="IPR012171">
    <property type="entry name" value="Fatty_acid_desaturase"/>
</dbReference>
<dbReference type="EC" id="1.14.99.-" evidence="6"/>
<feature type="transmembrane region" description="Helical" evidence="4">
    <location>
        <begin position="172"/>
        <end position="192"/>
    </location>
</feature>
<feature type="transmembrane region" description="Helical" evidence="4">
    <location>
        <begin position="228"/>
        <end position="248"/>
    </location>
</feature>
<protein>
    <submittedName>
        <fullName evidence="6">Fatty acid desaturase, type 2</fullName>
        <ecNumber evidence="6">1.14.99.-</ecNumber>
    </submittedName>
</protein>
<dbReference type="GO" id="GO:0016491">
    <property type="term" value="F:oxidoreductase activity"/>
    <property type="evidence" value="ECO:0007669"/>
    <property type="project" value="UniProtKB-KW"/>
</dbReference>
<dbReference type="GO" id="GO:0006629">
    <property type="term" value="P:lipid metabolic process"/>
    <property type="evidence" value="ECO:0007669"/>
    <property type="project" value="InterPro"/>
</dbReference>
<sequence>MTLTTPPRTRQLPHVSEAGRSTIYPGKAELLNALPAELTKFNPYKAWGSLVMSASLSIAAVCVGTSIPLTLAALPLWILYGAVTGTIAMGCWVLAHECGHNAFHPNRRVEGVVGFVLHSALLVPYYSWARSHAVHHAHCNHLEGGETHVPPRESSPQGQATEKLKRKLNTRLFGLISLFNHLIIGWQLYLFLGATGGEDYGFPTSHFWNDAPFRNGKRALFPSSFRKYMVRSNLGLIAMMTLLIGASIHFSFARIACLYGLPYIVINIWLTSYTWLQHTDRNIPHFSNETWDWAKGALQTVDRPYGPVLNFLHHGIGSTHVCHHINSAIPHYNAWRGTVILRQRFPDLVRYDSTPIHRALWRVATACGGAVYQNPSDRAFYY</sequence>
<evidence type="ECO:0000256" key="3">
    <source>
        <dbReference type="ARBA" id="ARBA00023004"/>
    </source>
</evidence>
<name>Q7U8C5_PARMW</name>
<feature type="transmembrane region" description="Helical" evidence="4">
    <location>
        <begin position="50"/>
        <end position="71"/>
    </location>
</feature>
<dbReference type="AlphaFoldDB" id="Q7U8C5"/>
<comment type="cofactor">
    <cofactor evidence="1">
        <name>Fe(2+)</name>
        <dbReference type="ChEBI" id="CHEBI:29033"/>
    </cofactor>
</comment>
<comment type="similarity">
    <text evidence="2">Belongs to the fatty acid desaturase type 2 family.</text>
</comment>
<keyword evidence="7" id="KW-1185">Reference proteome</keyword>
<dbReference type="Pfam" id="PF00487">
    <property type="entry name" value="FA_desaturase"/>
    <property type="match status" value="1"/>
</dbReference>
<evidence type="ECO:0000259" key="5">
    <source>
        <dbReference type="Pfam" id="PF00487"/>
    </source>
</evidence>
<gene>
    <name evidence="6" type="ordered locus">SYNW0696</name>
</gene>